<dbReference type="Pfam" id="PF00072">
    <property type="entry name" value="Response_reg"/>
    <property type="match status" value="1"/>
</dbReference>
<dbReference type="InterPro" id="IPR011006">
    <property type="entry name" value="CheY-like_superfamily"/>
</dbReference>
<dbReference type="GO" id="GO:0000156">
    <property type="term" value="F:phosphorelay response regulator activity"/>
    <property type="evidence" value="ECO:0007669"/>
    <property type="project" value="TreeGrafter"/>
</dbReference>
<comment type="caution">
    <text evidence="8">The sequence shown here is derived from an EMBL/GenBank/DDBJ whole genome shotgun (WGS) entry which is preliminary data.</text>
</comment>
<dbReference type="GO" id="GO:0006355">
    <property type="term" value="P:regulation of DNA-templated transcription"/>
    <property type="evidence" value="ECO:0007669"/>
    <property type="project" value="TreeGrafter"/>
</dbReference>
<keyword evidence="2" id="KW-0902">Two-component regulatory system</keyword>
<evidence type="ECO:0000256" key="1">
    <source>
        <dbReference type="ARBA" id="ARBA00022553"/>
    </source>
</evidence>
<protein>
    <submittedName>
        <fullName evidence="8">Two-component system response regulator</fullName>
    </submittedName>
</protein>
<keyword evidence="3" id="KW-0805">Transcription regulation</keyword>
<accession>A0A2M8Q9P4</accession>
<dbReference type="Proteomes" id="UP000230790">
    <property type="component" value="Unassembled WGS sequence"/>
</dbReference>
<evidence type="ECO:0000256" key="3">
    <source>
        <dbReference type="ARBA" id="ARBA00023015"/>
    </source>
</evidence>
<evidence type="ECO:0000313" key="9">
    <source>
        <dbReference type="Proteomes" id="UP000230790"/>
    </source>
</evidence>
<keyword evidence="1 6" id="KW-0597">Phosphoprotein</keyword>
<feature type="modified residue" description="4-aspartylphosphate" evidence="6">
    <location>
        <position position="53"/>
    </location>
</feature>
<dbReference type="FunFam" id="3.40.50.2300:FF:000001">
    <property type="entry name" value="DNA-binding response regulator PhoB"/>
    <property type="match status" value="1"/>
</dbReference>
<dbReference type="SUPFAM" id="SSF52172">
    <property type="entry name" value="CheY-like"/>
    <property type="match status" value="1"/>
</dbReference>
<evidence type="ECO:0000256" key="6">
    <source>
        <dbReference type="PROSITE-ProRule" id="PRU00169"/>
    </source>
</evidence>
<dbReference type="GO" id="GO:0005829">
    <property type="term" value="C:cytosol"/>
    <property type="evidence" value="ECO:0007669"/>
    <property type="project" value="TreeGrafter"/>
</dbReference>
<gene>
    <name evidence="8" type="ORF">CUN48_13390</name>
</gene>
<dbReference type="InterPro" id="IPR039420">
    <property type="entry name" value="WalR-like"/>
</dbReference>
<dbReference type="PROSITE" id="PS50110">
    <property type="entry name" value="RESPONSE_REGULATORY"/>
    <property type="match status" value="1"/>
</dbReference>
<dbReference type="CDD" id="cd17574">
    <property type="entry name" value="REC_OmpR"/>
    <property type="match status" value="1"/>
</dbReference>
<keyword evidence="5" id="KW-0804">Transcription</keyword>
<dbReference type="Gene3D" id="3.40.50.2300">
    <property type="match status" value="1"/>
</dbReference>
<organism evidence="8 9">
    <name type="scientific">Candidatus Thermofonsia Clade 3 bacterium</name>
    <dbReference type="NCBI Taxonomy" id="2364212"/>
    <lineage>
        <taxon>Bacteria</taxon>
        <taxon>Bacillati</taxon>
        <taxon>Chloroflexota</taxon>
        <taxon>Candidatus Thermofontia</taxon>
        <taxon>Candidatus Thermofonsia Clade 3</taxon>
    </lineage>
</organism>
<dbReference type="SMART" id="SM00448">
    <property type="entry name" value="REC"/>
    <property type="match status" value="1"/>
</dbReference>
<feature type="domain" description="Response regulatory" evidence="7">
    <location>
        <begin position="4"/>
        <end position="120"/>
    </location>
</feature>
<dbReference type="AlphaFoldDB" id="A0A2M8Q9P4"/>
<evidence type="ECO:0000313" key="8">
    <source>
        <dbReference type="EMBL" id="PJF46517.1"/>
    </source>
</evidence>
<evidence type="ECO:0000259" key="7">
    <source>
        <dbReference type="PROSITE" id="PS50110"/>
    </source>
</evidence>
<name>A0A2M8Q9P4_9CHLR</name>
<evidence type="ECO:0000256" key="5">
    <source>
        <dbReference type="ARBA" id="ARBA00023163"/>
    </source>
</evidence>
<evidence type="ECO:0000256" key="4">
    <source>
        <dbReference type="ARBA" id="ARBA00023125"/>
    </source>
</evidence>
<reference evidence="8 9" key="1">
    <citation type="submission" date="2017-11" db="EMBL/GenBank/DDBJ databases">
        <title>Evolution of Phototrophy in the Chloroflexi Phylum Driven by Horizontal Gene Transfer.</title>
        <authorList>
            <person name="Ward L.M."/>
            <person name="Hemp J."/>
            <person name="Shih P.M."/>
            <person name="Mcglynn S.E."/>
            <person name="Fischer W."/>
        </authorList>
    </citation>
    <scope>NUCLEOTIDE SEQUENCE [LARGE SCALE GENOMIC DNA]</scope>
    <source>
        <strain evidence="8">JP3_7</strain>
    </source>
</reference>
<dbReference type="EMBL" id="PGTN01000163">
    <property type="protein sequence ID" value="PJF46517.1"/>
    <property type="molecule type" value="Genomic_DNA"/>
</dbReference>
<proteinExistence type="predicted"/>
<sequence>MSAKVLIVDDEANIVISLEFLMQQAGYEVAVARNGEEALEQIADFRPDLILLDVMLPGLNGFDVLQRVRQHAGAHELPVIMLTAKGREVEVTKGMALGANAYITKPFSTRNLLDEVRRQLDASRQTEIDKKHETFTD</sequence>
<dbReference type="GO" id="GO:0000976">
    <property type="term" value="F:transcription cis-regulatory region binding"/>
    <property type="evidence" value="ECO:0007669"/>
    <property type="project" value="TreeGrafter"/>
</dbReference>
<dbReference type="GO" id="GO:0032993">
    <property type="term" value="C:protein-DNA complex"/>
    <property type="evidence" value="ECO:0007669"/>
    <property type="project" value="TreeGrafter"/>
</dbReference>
<dbReference type="PANTHER" id="PTHR48111:SF1">
    <property type="entry name" value="TWO-COMPONENT RESPONSE REGULATOR ORR33"/>
    <property type="match status" value="1"/>
</dbReference>
<evidence type="ECO:0000256" key="2">
    <source>
        <dbReference type="ARBA" id="ARBA00023012"/>
    </source>
</evidence>
<dbReference type="InterPro" id="IPR001789">
    <property type="entry name" value="Sig_transdc_resp-reg_receiver"/>
</dbReference>
<keyword evidence="4" id="KW-0238">DNA-binding</keyword>
<dbReference type="PANTHER" id="PTHR48111">
    <property type="entry name" value="REGULATOR OF RPOS"/>
    <property type="match status" value="1"/>
</dbReference>